<dbReference type="Proteomes" id="UP001162162">
    <property type="component" value="Unassembled WGS sequence"/>
</dbReference>
<gene>
    <name evidence="1" type="ORF">NQ318_004874</name>
</gene>
<reference evidence="1" key="1">
    <citation type="journal article" date="2023" name="Insect Mol. Biol.">
        <title>Genome sequencing provides insights into the evolution of gene families encoding plant cell wall-degrading enzymes in longhorned beetles.</title>
        <authorList>
            <person name="Shin N.R."/>
            <person name="Okamura Y."/>
            <person name="Kirsch R."/>
            <person name="Pauchet Y."/>
        </authorList>
    </citation>
    <scope>NUCLEOTIDE SEQUENCE</scope>
    <source>
        <strain evidence="1">AMC_N1</strain>
    </source>
</reference>
<protein>
    <submittedName>
        <fullName evidence="1">Uncharacterized protein</fullName>
    </submittedName>
</protein>
<name>A0AAV8Z065_9CUCU</name>
<keyword evidence="2" id="KW-1185">Reference proteome</keyword>
<sequence length="104" mass="11702">MVTRIGKMCHNADISPPILIASKRVMKATATSIGIVAKHAWSSVDVKNNNVLLVTANNCAKFVKIIYEVYLLCFFFAGRKSFEGTYLEDFESNYETIDNMVFLL</sequence>
<proteinExistence type="predicted"/>
<dbReference type="EMBL" id="JAPWTK010000023">
    <property type="protein sequence ID" value="KAJ8957394.1"/>
    <property type="molecule type" value="Genomic_DNA"/>
</dbReference>
<dbReference type="AlphaFoldDB" id="A0AAV8Z065"/>
<comment type="caution">
    <text evidence="1">The sequence shown here is derived from an EMBL/GenBank/DDBJ whole genome shotgun (WGS) entry which is preliminary data.</text>
</comment>
<evidence type="ECO:0000313" key="2">
    <source>
        <dbReference type="Proteomes" id="UP001162162"/>
    </source>
</evidence>
<organism evidence="1 2">
    <name type="scientific">Aromia moschata</name>
    <dbReference type="NCBI Taxonomy" id="1265417"/>
    <lineage>
        <taxon>Eukaryota</taxon>
        <taxon>Metazoa</taxon>
        <taxon>Ecdysozoa</taxon>
        <taxon>Arthropoda</taxon>
        <taxon>Hexapoda</taxon>
        <taxon>Insecta</taxon>
        <taxon>Pterygota</taxon>
        <taxon>Neoptera</taxon>
        <taxon>Endopterygota</taxon>
        <taxon>Coleoptera</taxon>
        <taxon>Polyphaga</taxon>
        <taxon>Cucujiformia</taxon>
        <taxon>Chrysomeloidea</taxon>
        <taxon>Cerambycidae</taxon>
        <taxon>Cerambycinae</taxon>
        <taxon>Callichromatini</taxon>
        <taxon>Aromia</taxon>
    </lineage>
</organism>
<accession>A0AAV8Z065</accession>
<evidence type="ECO:0000313" key="1">
    <source>
        <dbReference type="EMBL" id="KAJ8957394.1"/>
    </source>
</evidence>